<organism evidence="1 2">
    <name type="scientific">Methylocella tundrae</name>
    <dbReference type="NCBI Taxonomy" id="227605"/>
    <lineage>
        <taxon>Bacteria</taxon>
        <taxon>Pseudomonadati</taxon>
        <taxon>Pseudomonadota</taxon>
        <taxon>Alphaproteobacteria</taxon>
        <taxon>Hyphomicrobiales</taxon>
        <taxon>Beijerinckiaceae</taxon>
        <taxon>Methylocella</taxon>
    </lineage>
</organism>
<proteinExistence type="predicted"/>
<reference evidence="1 2" key="1">
    <citation type="submission" date="2019-05" db="EMBL/GenBank/DDBJ databases">
        <authorList>
            <person name="Farhan Ul Haque M."/>
        </authorList>
    </citation>
    <scope>NUCLEOTIDE SEQUENCE [LARGE SCALE GENOMIC DNA]</scope>
    <source>
        <strain evidence="1">2</strain>
    </source>
</reference>
<protein>
    <submittedName>
        <fullName evidence="1">Uncharacterized protein</fullName>
    </submittedName>
</protein>
<dbReference type="RefSeq" id="WP_174514086.1">
    <property type="nucleotide sequence ID" value="NZ_CABFMQ020000142.1"/>
</dbReference>
<dbReference type="AlphaFoldDB" id="A0A8B6MD87"/>
<name>A0A8B6MD87_METTU</name>
<accession>A0A8B6MD87</accession>
<keyword evidence="2" id="KW-1185">Reference proteome</keyword>
<dbReference type="Proteomes" id="UP000485880">
    <property type="component" value="Unassembled WGS sequence"/>
</dbReference>
<dbReference type="EMBL" id="CABFMQ020000142">
    <property type="protein sequence ID" value="VTZ52518.1"/>
    <property type="molecule type" value="Genomic_DNA"/>
</dbReference>
<gene>
    <name evidence="1" type="ORF">MPC4_80189</name>
</gene>
<evidence type="ECO:0000313" key="1">
    <source>
        <dbReference type="EMBL" id="VTZ52518.1"/>
    </source>
</evidence>
<comment type="caution">
    <text evidence="1">The sequence shown here is derived from an EMBL/GenBank/DDBJ whole genome shotgun (WGS) entry which is preliminary data.</text>
</comment>
<sequence length="49" mass="5635">MIAVRYNYPLFAPRQQDLPDDHLLELLFVRNLRALMADVIGRTAPGQKP</sequence>
<evidence type="ECO:0000313" key="2">
    <source>
        <dbReference type="Proteomes" id="UP000485880"/>
    </source>
</evidence>